<accession>A0AAV7GNE0</accession>
<evidence type="ECO:0000313" key="1">
    <source>
        <dbReference type="EMBL" id="KAH0456964.1"/>
    </source>
</evidence>
<gene>
    <name evidence="1" type="ORF">IEQ34_014871</name>
</gene>
<sequence>MVPVNNSMDSKVEEVLKDRQLDPFATKAIDRPPTFIIHAINSMPDQEADLEHASGFLRDLCVPSITVNFTVKSLESIRIGGNYSIGCATKPDINVDLLICIP</sequence>
<dbReference type="Proteomes" id="UP000775213">
    <property type="component" value="Unassembled WGS sequence"/>
</dbReference>
<protein>
    <submittedName>
        <fullName evidence="1">Uncharacterized protein</fullName>
    </submittedName>
</protein>
<dbReference type="AlphaFoldDB" id="A0AAV7GNE0"/>
<organism evidence="1 2">
    <name type="scientific">Dendrobium chrysotoxum</name>
    <name type="common">Orchid</name>
    <dbReference type="NCBI Taxonomy" id="161865"/>
    <lineage>
        <taxon>Eukaryota</taxon>
        <taxon>Viridiplantae</taxon>
        <taxon>Streptophyta</taxon>
        <taxon>Embryophyta</taxon>
        <taxon>Tracheophyta</taxon>
        <taxon>Spermatophyta</taxon>
        <taxon>Magnoliopsida</taxon>
        <taxon>Liliopsida</taxon>
        <taxon>Asparagales</taxon>
        <taxon>Orchidaceae</taxon>
        <taxon>Epidendroideae</taxon>
        <taxon>Malaxideae</taxon>
        <taxon>Dendrobiinae</taxon>
        <taxon>Dendrobium</taxon>
    </lineage>
</organism>
<reference evidence="1 2" key="1">
    <citation type="journal article" date="2021" name="Hortic Res">
        <title>Chromosome-scale assembly of the Dendrobium chrysotoxum genome enhances the understanding of orchid evolution.</title>
        <authorList>
            <person name="Zhang Y."/>
            <person name="Zhang G.Q."/>
            <person name="Zhang D."/>
            <person name="Liu X.D."/>
            <person name="Xu X.Y."/>
            <person name="Sun W.H."/>
            <person name="Yu X."/>
            <person name="Zhu X."/>
            <person name="Wang Z.W."/>
            <person name="Zhao X."/>
            <person name="Zhong W.Y."/>
            <person name="Chen H."/>
            <person name="Yin W.L."/>
            <person name="Huang T."/>
            <person name="Niu S.C."/>
            <person name="Liu Z.J."/>
        </authorList>
    </citation>
    <scope>NUCLEOTIDE SEQUENCE [LARGE SCALE GENOMIC DNA]</scope>
    <source>
        <strain evidence="1">Lindl</strain>
    </source>
</reference>
<name>A0AAV7GNE0_DENCH</name>
<dbReference type="EMBL" id="JAGFBR010000013">
    <property type="protein sequence ID" value="KAH0456964.1"/>
    <property type="molecule type" value="Genomic_DNA"/>
</dbReference>
<comment type="caution">
    <text evidence="1">The sequence shown here is derived from an EMBL/GenBank/DDBJ whole genome shotgun (WGS) entry which is preliminary data.</text>
</comment>
<evidence type="ECO:0000313" key="2">
    <source>
        <dbReference type="Proteomes" id="UP000775213"/>
    </source>
</evidence>
<keyword evidence="2" id="KW-1185">Reference proteome</keyword>
<proteinExistence type="predicted"/>